<protein>
    <submittedName>
        <fullName evidence="1">Uncharacterized protein</fullName>
    </submittedName>
</protein>
<reference evidence="2 4" key="2">
    <citation type="submission" date="2024-07" db="EMBL/GenBank/DDBJ databases">
        <authorList>
            <person name="Akdeniz Z."/>
        </authorList>
    </citation>
    <scope>NUCLEOTIDE SEQUENCE [LARGE SCALE GENOMIC DNA]</scope>
</reference>
<accession>A0AA86UKI2</accession>
<keyword evidence="4" id="KW-1185">Reference proteome</keyword>
<evidence type="ECO:0000313" key="4">
    <source>
        <dbReference type="Proteomes" id="UP001642409"/>
    </source>
</evidence>
<evidence type="ECO:0000313" key="3">
    <source>
        <dbReference type="EMBL" id="CAL6082379.1"/>
    </source>
</evidence>
<gene>
    <name evidence="1" type="ORF">HINF_LOCUS42691</name>
    <name evidence="2" type="ORF">HINF_LOCUS44600</name>
    <name evidence="3" type="ORF">HINF_LOCUS61171</name>
</gene>
<comment type="caution">
    <text evidence="1">The sequence shown here is derived from an EMBL/GenBank/DDBJ whole genome shotgun (WGS) entry which is preliminary data.</text>
</comment>
<organism evidence="1">
    <name type="scientific">Hexamita inflata</name>
    <dbReference type="NCBI Taxonomy" id="28002"/>
    <lineage>
        <taxon>Eukaryota</taxon>
        <taxon>Metamonada</taxon>
        <taxon>Diplomonadida</taxon>
        <taxon>Hexamitidae</taxon>
        <taxon>Hexamitinae</taxon>
        <taxon>Hexamita</taxon>
    </lineage>
</organism>
<reference evidence="1" key="1">
    <citation type="submission" date="2023-06" db="EMBL/GenBank/DDBJ databases">
        <authorList>
            <person name="Kurt Z."/>
        </authorList>
    </citation>
    <scope>NUCLEOTIDE SEQUENCE</scope>
</reference>
<dbReference type="EMBL" id="CAXDID020000364">
    <property type="protein sequence ID" value="CAL6082379.1"/>
    <property type="molecule type" value="Genomic_DNA"/>
</dbReference>
<dbReference type="EMBL" id="CAXDID020000190">
    <property type="protein sequence ID" value="CAL6051921.1"/>
    <property type="molecule type" value="Genomic_DNA"/>
</dbReference>
<proteinExistence type="predicted"/>
<name>A0AA86UKI2_9EUKA</name>
<evidence type="ECO:0000313" key="2">
    <source>
        <dbReference type="EMBL" id="CAL6051921.1"/>
    </source>
</evidence>
<sequence>MSDKIQILSGQAEPEMAADDIKVQVANVENVPQAKLDRYTEQSKISTTVDGVDVSYLTKFVLPYNDAYEKFDKWLTQEDIGLI</sequence>
<dbReference type="Proteomes" id="UP001642409">
    <property type="component" value="Unassembled WGS sequence"/>
</dbReference>
<dbReference type="EMBL" id="CATOUU010000855">
    <property type="protein sequence ID" value="CAI9955046.1"/>
    <property type="molecule type" value="Genomic_DNA"/>
</dbReference>
<evidence type="ECO:0000313" key="1">
    <source>
        <dbReference type="EMBL" id="CAI9955046.1"/>
    </source>
</evidence>
<dbReference type="AlphaFoldDB" id="A0AA86UKI2"/>